<accession>A0A2R5GSW8</accession>
<dbReference type="InParanoid" id="A0A2R5GSW8"/>
<keyword evidence="1" id="KW-0812">Transmembrane</keyword>
<organism evidence="2 3">
    <name type="scientific">Hondaea fermentalgiana</name>
    <dbReference type="NCBI Taxonomy" id="2315210"/>
    <lineage>
        <taxon>Eukaryota</taxon>
        <taxon>Sar</taxon>
        <taxon>Stramenopiles</taxon>
        <taxon>Bigyra</taxon>
        <taxon>Labyrinthulomycetes</taxon>
        <taxon>Thraustochytrida</taxon>
        <taxon>Thraustochytriidae</taxon>
        <taxon>Hondaea</taxon>
    </lineage>
</organism>
<dbReference type="OrthoDB" id="75100at2759"/>
<evidence type="ECO:0000256" key="1">
    <source>
        <dbReference type="SAM" id="Phobius"/>
    </source>
</evidence>
<dbReference type="Proteomes" id="UP000241890">
    <property type="component" value="Unassembled WGS sequence"/>
</dbReference>
<reference evidence="2 3" key="1">
    <citation type="submission" date="2017-12" db="EMBL/GenBank/DDBJ databases">
        <title>Sequencing, de novo assembly and annotation of complete genome of a new Thraustochytrid species, strain FCC1311.</title>
        <authorList>
            <person name="Sedici K."/>
            <person name="Godart F."/>
            <person name="Aiese Cigliano R."/>
            <person name="Sanseverino W."/>
            <person name="Barakat M."/>
            <person name="Ortet P."/>
            <person name="Marechal E."/>
            <person name="Cagnac O."/>
            <person name="Amato A."/>
        </authorList>
    </citation>
    <scope>NUCLEOTIDE SEQUENCE [LARGE SCALE GENOMIC DNA]</scope>
</reference>
<keyword evidence="1" id="KW-1133">Transmembrane helix</keyword>
<sequence length="72" mass="8088">MTYTPDDNLSASQLRQRYKSMPDDEMSASQLRAKNGIPSNKFKPEPAFEFNIMYVFVALFLIVAGGLTLQIA</sequence>
<protein>
    <submittedName>
        <fullName evidence="2">Uncharacterized protein</fullName>
    </submittedName>
</protein>
<keyword evidence="3" id="KW-1185">Reference proteome</keyword>
<feature type="transmembrane region" description="Helical" evidence="1">
    <location>
        <begin position="52"/>
        <end position="71"/>
    </location>
</feature>
<evidence type="ECO:0000313" key="2">
    <source>
        <dbReference type="EMBL" id="GBG33685.1"/>
    </source>
</evidence>
<proteinExistence type="predicted"/>
<keyword evidence="1" id="KW-0472">Membrane</keyword>
<gene>
    <name evidence="2" type="ORF">FCC1311_099082</name>
</gene>
<evidence type="ECO:0000313" key="3">
    <source>
        <dbReference type="Proteomes" id="UP000241890"/>
    </source>
</evidence>
<dbReference type="AlphaFoldDB" id="A0A2R5GSW8"/>
<name>A0A2R5GSW8_9STRA</name>
<dbReference type="EMBL" id="BEYU01000166">
    <property type="protein sequence ID" value="GBG33685.1"/>
    <property type="molecule type" value="Genomic_DNA"/>
</dbReference>
<comment type="caution">
    <text evidence="2">The sequence shown here is derived from an EMBL/GenBank/DDBJ whole genome shotgun (WGS) entry which is preliminary data.</text>
</comment>